<comment type="similarity">
    <text evidence="2 5">Belongs to the glycosyltransferase 10 family.</text>
</comment>
<sequence>MACICGCFAVLVVKKSETTRIRLQAPGISSQRELADGPINRNMARVRLEEGSQQPPQQNEGLEGCQQGVCGENHHDGKHLDDNTRNANHFLTVKESVERKVIEPKGRWLDEGSRVENARNEETWKQHGRRVGWTADGSEDEGGKEEGGKEEGRKGERGKGEEEGTREKGAEDRGTVKDGGKEGTEEEWKEDGRKGEKGKNEEAKELGANVKMDKSMQKVREAGKQYTIDSNRGPDPPVMGRGADRVVPVSSGESNSDVRDSRLPTDGSEAENSTAPTRPGVADHIYENESYDFGVKRVIAGNHTGMVPHFSWRMRCTTWLQYMDRIHYKRNFSRDPVTINNADEDPEDHCPVGCRRVGKERQGGPTESNQMAEVTIVSELKLPEDENYGFAVYKAPRPPKVEPIDLDQARAMGFAAVMNTRLDSEVPSSIFSWSRYGFLNPPEAKNARADVAAFLDDCNTESFNFAAIKALTLAGVTIHSYGKCMNNMPAPGGRNDTVQTLKRYKFCLAFENMITEDYVSDSFFDCLAAGSVPIVIGYDTIASYAPSKKAYLQLRTLAGVPRIVTIMHTLQQSPDKYLAMVSWKGYRPNEPFLALIDLTALTATCRLCIFLATKIREDEELDAEFNPPCSCKEMVRTGNHSSDASARPRSQTVFHLFVRERGAFDFLDIFLRDDELTVEQLHNAIQTLYSSLNYKPSWKSSRPPVMIPNRPLKVYTVYPLGMTQRDVLYGNASLATAERVRQFVYSVPCGKLEVILM</sequence>
<name>A0A388LTK6_CHABU</name>
<dbReference type="Gene3D" id="3.40.50.11660">
    <property type="entry name" value="Glycosyl transferase family 10, C-terminal domain"/>
    <property type="match status" value="1"/>
</dbReference>
<dbReference type="PANTHER" id="PTHR11929:SF220">
    <property type="entry name" value="FUCOSYLTRANSFERASE"/>
    <property type="match status" value="1"/>
</dbReference>
<keyword evidence="5" id="KW-0472">Membrane</keyword>
<feature type="compositionally biased region" description="Basic and acidic residues" evidence="6">
    <location>
        <begin position="190"/>
        <end position="223"/>
    </location>
</feature>
<feature type="compositionally biased region" description="Basic and acidic residues" evidence="6">
    <location>
        <begin position="144"/>
        <end position="183"/>
    </location>
</feature>
<keyword evidence="5" id="KW-0333">Golgi apparatus</keyword>
<dbReference type="STRING" id="69332.A0A388LTK6"/>
<keyword evidence="3 5" id="KW-0328">Glycosyltransferase</keyword>
<dbReference type="Gramene" id="GBG85601">
    <property type="protein sequence ID" value="GBG85601"/>
    <property type="gene ID" value="CBR_g40329"/>
</dbReference>
<evidence type="ECO:0000313" key="8">
    <source>
        <dbReference type="EMBL" id="GBG85601.1"/>
    </source>
</evidence>
<evidence type="ECO:0000256" key="3">
    <source>
        <dbReference type="ARBA" id="ARBA00022676"/>
    </source>
</evidence>
<gene>
    <name evidence="8" type="ORF">CBR_g40329</name>
</gene>
<comment type="subcellular location">
    <subcellularLocation>
        <location evidence="5">Golgi apparatus</location>
        <location evidence="5">Golgi stack membrane</location>
        <topology evidence="5">Single-pass type II membrane protein</topology>
    </subcellularLocation>
</comment>
<dbReference type="AlphaFoldDB" id="A0A388LTK6"/>
<feature type="compositionally biased region" description="Basic and acidic residues" evidence="6">
    <location>
        <begin position="113"/>
        <end position="125"/>
    </location>
</feature>
<dbReference type="UniPathway" id="UPA00378"/>
<feature type="domain" description="Fucosyltransferase C-terminal" evidence="7">
    <location>
        <begin position="450"/>
        <end position="616"/>
    </location>
</feature>
<proteinExistence type="inferred from homology"/>
<feature type="region of interest" description="Disordered" evidence="6">
    <location>
        <begin position="113"/>
        <end position="281"/>
    </location>
</feature>
<accession>A0A388LTK6</accession>
<dbReference type="InterPro" id="IPR055270">
    <property type="entry name" value="Glyco_tran_10_C"/>
</dbReference>
<dbReference type="GO" id="GO:0032580">
    <property type="term" value="C:Golgi cisterna membrane"/>
    <property type="evidence" value="ECO:0007669"/>
    <property type="project" value="UniProtKB-SubCell"/>
</dbReference>
<dbReference type="Pfam" id="PF00852">
    <property type="entry name" value="Glyco_transf_10"/>
    <property type="match status" value="1"/>
</dbReference>
<evidence type="ECO:0000259" key="7">
    <source>
        <dbReference type="Pfam" id="PF00852"/>
    </source>
</evidence>
<reference evidence="8 9" key="1">
    <citation type="journal article" date="2018" name="Cell">
        <title>The Chara Genome: Secondary Complexity and Implications for Plant Terrestrialization.</title>
        <authorList>
            <person name="Nishiyama T."/>
            <person name="Sakayama H."/>
            <person name="Vries J.D."/>
            <person name="Buschmann H."/>
            <person name="Saint-Marcoux D."/>
            <person name="Ullrich K.K."/>
            <person name="Haas F.B."/>
            <person name="Vanderstraeten L."/>
            <person name="Becker D."/>
            <person name="Lang D."/>
            <person name="Vosolsobe S."/>
            <person name="Rombauts S."/>
            <person name="Wilhelmsson P.K.I."/>
            <person name="Janitza P."/>
            <person name="Kern R."/>
            <person name="Heyl A."/>
            <person name="Rumpler F."/>
            <person name="Villalobos L.I.A.C."/>
            <person name="Clay J.M."/>
            <person name="Skokan R."/>
            <person name="Toyoda A."/>
            <person name="Suzuki Y."/>
            <person name="Kagoshima H."/>
            <person name="Schijlen E."/>
            <person name="Tajeshwar N."/>
            <person name="Catarino B."/>
            <person name="Hetherington A.J."/>
            <person name="Saltykova A."/>
            <person name="Bonnot C."/>
            <person name="Breuninger H."/>
            <person name="Symeonidi A."/>
            <person name="Radhakrishnan G.V."/>
            <person name="Van Nieuwerburgh F."/>
            <person name="Deforce D."/>
            <person name="Chang C."/>
            <person name="Karol K.G."/>
            <person name="Hedrich R."/>
            <person name="Ulvskov P."/>
            <person name="Glockner G."/>
            <person name="Delwiche C.F."/>
            <person name="Petrasek J."/>
            <person name="Van de Peer Y."/>
            <person name="Friml J."/>
            <person name="Beilby M."/>
            <person name="Dolan L."/>
            <person name="Kohara Y."/>
            <person name="Sugano S."/>
            <person name="Fujiyama A."/>
            <person name="Delaux P.-M."/>
            <person name="Quint M."/>
            <person name="TheiBen G."/>
            <person name="Hagemann M."/>
            <person name="Harholt J."/>
            <person name="Dunand C."/>
            <person name="Zachgo S."/>
            <person name="Langdale J."/>
            <person name="Maumus F."/>
            <person name="Straeten D.V.D."/>
            <person name="Gould S.B."/>
            <person name="Rensing S.A."/>
        </authorList>
    </citation>
    <scope>NUCLEOTIDE SEQUENCE [LARGE SCALE GENOMIC DNA]</scope>
    <source>
        <strain evidence="8 9">S276</strain>
    </source>
</reference>
<evidence type="ECO:0000256" key="2">
    <source>
        <dbReference type="ARBA" id="ARBA00008919"/>
    </source>
</evidence>
<evidence type="ECO:0000256" key="1">
    <source>
        <dbReference type="ARBA" id="ARBA00004922"/>
    </source>
</evidence>
<dbReference type="GO" id="GO:0008417">
    <property type="term" value="F:fucosyltransferase activity"/>
    <property type="evidence" value="ECO:0007669"/>
    <property type="project" value="InterPro"/>
</dbReference>
<comment type="pathway">
    <text evidence="1">Protein modification; protein glycosylation.</text>
</comment>
<evidence type="ECO:0000256" key="4">
    <source>
        <dbReference type="ARBA" id="ARBA00022679"/>
    </source>
</evidence>
<evidence type="ECO:0000256" key="5">
    <source>
        <dbReference type="RuleBase" id="RU003832"/>
    </source>
</evidence>
<dbReference type="EMBL" id="BFEA01000526">
    <property type="protein sequence ID" value="GBG85601.1"/>
    <property type="molecule type" value="Genomic_DNA"/>
</dbReference>
<organism evidence="8 9">
    <name type="scientific">Chara braunii</name>
    <name type="common">Braun's stonewort</name>
    <dbReference type="NCBI Taxonomy" id="69332"/>
    <lineage>
        <taxon>Eukaryota</taxon>
        <taxon>Viridiplantae</taxon>
        <taxon>Streptophyta</taxon>
        <taxon>Charophyceae</taxon>
        <taxon>Charales</taxon>
        <taxon>Characeae</taxon>
        <taxon>Chara</taxon>
    </lineage>
</organism>
<keyword evidence="4 5" id="KW-0808">Transferase</keyword>
<dbReference type="EC" id="2.4.1.-" evidence="5"/>
<dbReference type="Proteomes" id="UP000265515">
    <property type="component" value="Unassembled WGS sequence"/>
</dbReference>
<dbReference type="InterPro" id="IPR001503">
    <property type="entry name" value="Glyco_trans_10"/>
</dbReference>
<dbReference type="SUPFAM" id="SSF53756">
    <property type="entry name" value="UDP-Glycosyltransferase/glycogen phosphorylase"/>
    <property type="match status" value="1"/>
</dbReference>
<dbReference type="InterPro" id="IPR038577">
    <property type="entry name" value="GT10-like_C_sf"/>
</dbReference>
<keyword evidence="9" id="KW-1185">Reference proteome</keyword>
<dbReference type="PANTHER" id="PTHR11929">
    <property type="entry name" value="ALPHA- 1,3 -FUCOSYLTRANSFERASE"/>
    <property type="match status" value="1"/>
</dbReference>
<evidence type="ECO:0000256" key="6">
    <source>
        <dbReference type="SAM" id="MobiDB-lite"/>
    </source>
</evidence>
<evidence type="ECO:0000313" key="9">
    <source>
        <dbReference type="Proteomes" id="UP000265515"/>
    </source>
</evidence>
<comment type="caution">
    <text evidence="8">The sequence shown here is derived from an EMBL/GenBank/DDBJ whole genome shotgun (WGS) entry which is preliminary data.</text>
</comment>
<keyword evidence="5" id="KW-0812">Transmembrane</keyword>
<protein>
    <recommendedName>
        <fullName evidence="5">Fucosyltransferase</fullName>
        <ecNumber evidence="5">2.4.1.-</ecNumber>
    </recommendedName>
</protein>
<dbReference type="OrthoDB" id="427096at2759"/>